<dbReference type="Proteomes" id="UP000039046">
    <property type="component" value="Unassembled WGS sequence"/>
</dbReference>
<dbReference type="GO" id="GO:0071555">
    <property type="term" value="P:cell wall organization"/>
    <property type="evidence" value="ECO:0007669"/>
    <property type="project" value="UniProtKB-KW"/>
</dbReference>
<evidence type="ECO:0000256" key="1">
    <source>
        <dbReference type="ARBA" id="ARBA00000382"/>
    </source>
</evidence>
<evidence type="ECO:0000256" key="5">
    <source>
        <dbReference type="ARBA" id="ARBA00023277"/>
    </source>
</evidence>
<name>A0A0A1TLY9_9HYPO</name>
<keyword evidence="6" id="KW-0326">Glycosidase</keyword>
<feature type="region of interest" description="Disordered" evidence="9">
    <location>
        <begin position="140"/>
        <end position="184"/>
    </location>
</feature>
<dbReference type="InterPro" id="IPR040720">
    <property type="entry name" value="GH81_C"/>
</dbReference>
<dbReference type="Gene3D" id="1.10.287.1170">
    <property type="entry name" value="glycoside hydrolase family 81 endo-[beta] glucanase"/>
    <property type="match status" value="1"/>
</dbReference>
<keyword evidence="14" id="KW-1185">Reference proteome</keyword>
<protein>
    <recommendedName>
        <fullName evidence="3">glucan endo-1,3-beta-D-glucosidase</fullName>
        <ecNumber evidence="3">3.2.1.39</ecNumber>
    </recommendedName>
</protein>
<keyword evidence="4" id="KW-0378">Hydrolase</keyword>
<evidence type="ECO:0000256" key="2">
    <source>
        <dbReference type="ARBA" id="ARBA00010730"/>
    </source>
</evidence>
<feature type="chain" id="PRO_5001990158" description="glucan endo-1,3-beta-D-glucosidase" evidence="10">
    <location>
        <begin position="19"/>
        <end position="871"/>
    </location>
</feature>
<organism evidence="13 14">
    <name type="scientific">[Torrubiella] hemipterigena</name>
    <dbReference type="NCBI Taxonomy" id="1531966"/>
    <lineage>
        <taxon>Eukaryota</taxon>
        <taxon>Fungi</taxon>
        <taxon>Dikarya</taxon>
        <taxon>Ascomycota</taxon>
        <taxon>Pezizomycotina</taxon>
        <taxon>Sordariomycetes</taxon>
        <taxon>Hypocreomycetidae</taxon>
        <taxon>Hypocreales</taxon>
        <taxon>Clavicipitaceae</taxon>
        <taxon>Clavicipitaceae incertae sedis</taxon>
        <taxon>'Torrubiella' clade</taxon>
    </lineage>
</organism>
<evidence type="ECO:0000256" key="4">
    <source>
        <dbReference type="ARBA" id="ARBA00022801"/>
    </source>
</evidence>
<keyword evidence="5" id="KW-0119">Carbohydrate metabolism</keyword>
<dbReference type="EC" id="3.2.1.39" evidence="3"/>
<dbReference type="STRING" id="1531966.A0A0A1TLY9"/>
<dbReference type="GO" id="GO:0042973">
    <property type="term" value="F:glucan endo-1,3-beta-D-glucosidase activity"/>
    <property type="evidence" value="ECO:0007669"/>
    <property type="project" value="UniProtKB-EC"/>
</dbReference>
<evidence type="ECO:0000256" key="7">
    <source>
        <dbReference type="ARBA" id="ARBA00023316"/>
    </source>
</evidence>
<dbReference type="PANTHER" id="PTHR31983:SF0">
    <property type="entry name" value="GLUCAN ENDO-1,3-BETA-D-GLUCOSIDASE 2"/>
    <property type="match status" value="1"/>
</dbReference>
<evidence type="ECO:0000313" key="14">
    <source>
        <dbReference type="Proteomes" id="UP000039046"/>
    </source>
</evidence>
<dbReference type="PROSITE" id="PS52008">
    <property type="entry name" value="GH81"/>
    <property type="match status" value="1"/>
</dbReference>
<keyword evidence="8" id="KW-0624">Polysaccharide degradation</keyword>
<evidence type="ECO:0000256" key="9">
    <source>
        <dbReference type="SAM" id="MobiDB-lite"/>
    </source>
</evidence>
<dbReference type="GO" id="GO:0052861">
    <property type="term" value="F:endo-1,3(4)-beta-glucanase activity"/>
    <property type="evidence" value="ECO:0007669"/>
    <property type="project" value="InterPro"/>
</dbReference>
<feature type="domain" description="Glycosyl hydrolase family 81 N-terminal" evidence="11">
    <location>
        <begin position="185"/>
        <end position="506"/>
    </location>
</feature>
<evidence type="ECO:0000256" key="3">
    <source>
        <dbReference type="ARBA" id="ARBA00012780"/>
    </source>
</evidence>
<gene>
    <name evidence="13" type="ORF">VHEMI06890</name>
</gene>
<dbReference type="GO" id="GO:0009986">
    <property type="term" value="C:cell surface"/>
    <property type="evidence" value="ECO:0007669"/>
    <property type="project" value="TreeGrafter"/>
</dbReference>
<evidence type="ECO:0000313" key="13">
    <source>
        <dbReference type="EMBL" id="CEJ91157.1"/>
    </source>
</evidence>
<dbReference type="GO" id="GO:0000272">
    <property type="term" value="P:polysaccharide catabolic process"/>
    <property type="evidence" value="ECO:0007669"/>
    <property type="project" value="UniProtKB-KW"/>
</dbReference>
<sequence>MLVLSLVLWLTVAAQVYARLPRTHLHLHLHRLPRQPTQPPTAAELTDHKVPLRRHIGLHEDGVPRFPNSTDPGDPVVYDIHLPATVTVQTKVLETGTVHILPTLPQITPQRGQFHRKLNLFGRPTQTPLLPIPVLSPINQPLPPLKPHPTPHHPPRPPTMPSSDIFADPIGTKAPPPSIPSRPDHPVPKTGLISNSPLQTNKFYSNFFLGDRLGTTYTFPYSVAFNGGRAPSHSWGIACNHVNARQRVFGPNKYNNSSSYYLNPVGIQSMVISAKELGNSTTMTMDSITAFSARVNLARDATSPPAISFPLVQGMAYITAQYNGATPVLETGVFFKNMTRITRQPKENVAKYVFVLEDNSTWRLYAWRTRGDDLELKVTNNGRAEAQGPFYGILQIAKDPVTDGSEKLLDDGAGVYPETVQVTGTASGSVGTYTFHFQRAGHQEGNLYMYALPHHVASFSGETTQRVQKMQLDTTTKGCATLVKGNEWTMEERNMPVEMGFNPWHPGRGSVGNLSDHAKQTIRAAAQRELQQNMIQHSNLDSMYFSGKALAKYATILYVVHEMLGDKDMARASLGQLKAAWDIFASNRQKYPLVYESSWGGIISSAMYITGNDASDFGSGYYNDHHFHYGYFLLAGAMIAYMDPDWLPANKDYLFALARDFANPSAKDPLFPMFRSWDFYHGHSWAHGLYASADGKDQESSSEDMMQAFGLKMLGKVSGDSNMEARANLQLAIMARSMPMYYLYDSDNKVQPSQFINNKAAGILFENKIDHATYFSAELKCIQGIHMLPLLPSSPYIRQAKFVREEWEAFFDGRMDDIRDGWKSVIYGNYATIEPQKAWVYFTSPTFDPAWLDGGASLTWYMAYAAAMANL</sequence>
<dbReference type="Pfam" id="PF17652">
    <property type="entry name" value="Glyco_hydro81C"/>
    <property type="match status" value="1"/>
</dbReference>
<evidence type="ECO:0000259" key="11">
    <source>
        <dbReference type="Pfam" id="PF03639"/>
    </source>
</evidence>
<keyword evidence="10" id="KW-0732">Signal</keyword>
<evidence type="ECO:0000256" key="6">
    <source>
        <dbReference type="ARBA" id="ARBA00023295"/>
    </source>
</evidence>
<dbReference type="PANTHER" id="PTHR31983">
    <property type="entry name" value="ENDO-1,3(4)-BETA-GLUCANASE 1"/>
    <property type="match status" value="1"/>
</dbReference>
<comment type="similarity">
    <text evidence="2">Belongs to the glycosyl hydrolase 81 family.</text>
</comment>
<dbReference type="Gene3D" id="1.20.5.420">
    <property type="entry name" value="Immunoglobulin FC, subunit C"/>
    <property type="match status" value="1"/>
</dbReference>
<dbReference type="Gene3D" id="2.70.98.30">
    <property type="entry name" value="Golgi alpha-mannosidase II, domain 4"/>
    <property type="match status" value="1"/>
</dbReference>
<dbReference type="Pfam" id="PF03639">
    <property type="entry name" value="Glyco_hydro_81"/>
    <property type="match status" value="1"/>
</dbReference>
<comment type="catalytic activity">
    <reaction evidence="1">
        <text>Hydrolysis of (1-&gt;3)-beta-D-glucosidic linkages in (1-&gt;3)-beta-D-glucans.</text>
        <dbReference type="EC" id="3.2.1.39"/>
    </reaction>
</comment>
<evidence type="ECO:0000256" key="10">
    <source>
        <dbReference type="SAM" id="SignalP"/>
    </source>
</evidence>
<proteinExistence type="inferred from homology"/>
<evidence type="ECO:0000259" key="12">
    <source>
        <dbReference type="Pfam" id="PF17652"/>
    </source>
</evidence>
<evidence type="ECO:0000256" key="8">
    <source>
        <dbReference type="ARBA" id="ARBA00023326"/>
    </source>
</evidence>
<dbReference type="FunFam" id="1.10.287.1170:FF:000001">
    <property type="entry name" value="Endo-1,3-beta-glucanase Engl1"/>
    <property type="match status" value="1"/>
</dbReference>
<dbReference type="InterPro" id="IPR040451">
    <property type="entry name" value="GH81_N"/>
</dbReference>
<dbReference type="InterPro" id="IPR005200">
    <property type="entry name" value="Endo-beta-glucanase"/>
</dbReference>
<feature type="domain" description="Glycosyl hydrolase family 81 C-terminal" evidence="12">
    <location>
        <begin position="514"/>
        <end position="862"/>
    </location>
</feature>
<reference evidence="13 14" key="1">
    <citation type="journal article" date="2015" name="Genome Announc.">
        <title>Draft Genome Sequence and Gene Annotation of the Entomopathogenic Fungus Verticillium hemipterigenum.</title>
        <authorList>
            <person name="Horn F."/>
            <person name="Habel A."/>
            <person name="Scharf D.H."/>
            <person name="Dworschak J."/>
            <person name="Brakhage A.A."/>
            <person name="Guthke R."/>
            <person name="Hertweck C."/>
            <person name="Linde J."/>
        </authorList>
    </citation>
    <scope>NUCLEOTIDE SEQUENCE [LARGE SCALE GENOMIC DNA]</scope>
</reference>
<keyword evidence="7" id="KW-0961">Cell wall biogenesis/degradation</keyword>
<dbReference type="OrthoDB" id="4473401at2759"/>
<dbReference type="EMBL" id="CDHN01000003">
    <property type="protein sequence ID" value="CEJ91157.1"/>
    <property type="molecule type" value="Genomic_DNA"/>
</dbReference>
<feature type="signal peptide" evidence="10">
    <location>
        <begin position="1"/>
        <end position="18"/>
    </location>
</feature>
<dbReference type="AlphaFoldDB" id="A0A0A1TLY9"/>
<accession>A0A0A1TLY9</accession>